<proteinExistence type="predicted"/>
<comment type="caution">
    <text evidence="1">The sequence shown here is derived from an EMBL/GenBank/DDBJ whole genome shotgun (WGS) entry which is preliminary data.</text>
</comment>
<evidence type="ECO:0000313" key="2">
    <source>
        <dbReference type="Proteomes" id="UP000034643"/>
    </source>
</evidence>
<sequence>MPQKEVPSGVPDGWFDLDAQGIIDAVTNLNRRNLRETDEHMIRSRVTSFRDSNLISEETAEELLAKLDSLARRPRRR</sequence>
<dbReference type="AlphaFoldDB" id="A0A0G1NQW8"/>
<name>A0A0G1NQW8_9BACT</name>
<protein>
    <submittedName>
        <fullName evidence="1">Uncharacterized protein</fullName>
    </submittedName>
</protein>
<evidence type="ECO:0000313" key="1">
    <source>
        <dbReference type="EMBL" id="KKU22702.1"/>
    </source>
</evidence>
<gene>
    <name evidence="1" type="ORF">UX34_C0023G0002</name>
</gene>
<dbReference type="Proteomes" id="UP000034643">
    <property type="component" value="Unassembled WGS sequence"/>
</dbReference>
<accession>A0A0G1NQW8</accession>
<organism evidence="1 2">
    <name type="scientific">Candidatus Woesebacteria bacterium GW2011_GWF1_46_13</name>
    <dbReference type="NCBI Taxonomy" id="1618602"/>
    <lineage>
        <taxon>Bacteria</taxon>
        <taxon>Candidatus Woeseibacteriota</taxon>
    </lineage>
</organism>
<reference evidence="1 2" key="1">
    <citation type="journal article" date="2015" name="Nature">
        <title>rRNA introns, odd ribosomes, and small enigmatic genomes across a large radiation of phyla.</title>
        <authorList>
            <person name="Brown C.T."/>
            <person name="Hug L.A."/>
            <person name="Thomas B.C."/>
            <person name="Sharon I."/>
            <person name="Castelle C.J."/>
            <person name="Singh A."/>
            <person name="Wilkins M.J."/>
            <person name="Williams K.H."/>
            <person name="Banfield J.F."/>
        </authorList>
    </citation>
    <scope>NUCLEOTIDE SEQUENCE [LARGE SCALE GENOMIC DNA]</scope>
</reference>
<dbReference type="EMBL" id="LCLV01000023">
    <property type="protein sequence ID" value="KKU22702.1"/>
    <property type="molecule type" value="Genomic_DNA"/>
</dbReference>